<comment type="caution">
    <text evidence="2">The sequence shown here is derived from an EMBL/GenBank/DDBJ whole genome shotgun (WGS) entry which is preliminary data.</text>
</comment>
<dbReference type="EMBL" id="QGGW01000017">
    <property type="protein sequence ID" value="PWK55543.1"/>
    <property type="molecule type" value="Genomic_DNA"/>
</dbReference>
<dbReference type="RefSeq" id="WP_245904434.1">
    <property type="nucleotide sequence ID" value="NZ_QGGW01000017.1"/>
</dbReference>
<evidence type="ECO:0000256" key="1">
    <source>
        <dbReference type="SAM" id="SignalP"/>
    </source>
</evidence>
<reference evidence="2 3" key="1">
    <citation type="submission" date="2018-05" db="EMBL/GenBank/DDBJ databases">
        <title>Genomic Encyclopedia of Type Strains, Phase IV (KMG-IV): sequencing the most valuable type-strain genomes for metagenomic binning, comparative biology and taxonomic classification.</title>
        <authorList>
            <person name="Goeker M."/>
        </authorList>
    </citation>
    <scope>NUCLEOTIDE SEQUENCE [LARGE SCALE GENOMIC DNA]</scope>
    <source>
        <strain evidence="2 3">DSM 16097</strain>
    </source>
</reference>
<dbReference type="InterPro" id="IPR011250">
    <property type="entry name" value="OMP/PagP_B-barrel"/>
</dbReference>
<evidence type="ECO:0008006" key="4">
    <source>
        <dbReference type="Google" id="ProtNLM"/>
    </source>
</evidence>
<proteinExistence type="predicted"/>
<keyword evidence="1" id="KW-0732">Signal</keyword>
<dbReference type="Proteomes" id="UP000245708">
    <property type="component" value="Unassembled WGS sequence"/>
</dbReference>
<evidence type="ECO:0000313" key="2">
    <source>
        <dbReference type="EMBL" id="PWK55543.1"/>
    </source>
</evidence>
<gene>
    <name evidence="2" type="ORF">C7455_1177</name>
</gene>
<protein>
    <recommendedName>
        <fullName evidence="4">Outer membrane protein</fullName>
    </recommendedName>
</protein>
<accession>A0A316G4D1</accession>
<sequence>MIRVTKTSVSTLAAVLMAAVTVAPTTGVAQDWSGQVTLYGWGAGVTGDFTPFTGAPTLSFDKSLSEVLEDLDAAFFVTGLARRGDLVLFGDLTYSSSSRSGLTPLGPAAGEVTLRSLTLAAGRRFDAGGGSTLDVMGGLRAWQIDGSVSAPLAGISIAPQAEFVDPIIALRGNAPLSDRWSLLGYIDVGGFGAGSDLTWQASVTANYQATDNLYLSIGWRHLYVDYSDGGTVFEGAMTGPLIGVTWRF</sequence>
<organism evidence="2 3">
    <name type="scientific">Roseicyclus mahoneyensis</name>
    <dbReference type="NCBI Taxonomy" id="164332"/>
    <lineage>
        <taxon>Bacteria</taxon>
        <taxon>Pseudomonadati</taxon>
        <taxon>Pseudomonadota</taxon>
        <taxon>Alphaproteobacteria</taxon>
        <taxon>Rhodobacterales</taxon>
        <taxon>Roseobacteraceae</taxon>
        <taxon>Roseicyclus</taxon>
    </lineage>
</organism>
<feature type="signal peptide" evidence="1">
    <location>
        <begin position="1"/>
        <end position="29"/>
    </location>
</feature>
<keyword evidence="3" id="KW-1185">Reference proteome</keyword>
<name>A0A316G4D1_9RHOB</name>
<dbReference type="SUPFAM" id="SSF56925">
    <property type="entry name" value="OMPA-like"/>
    <property type="match status" value="1"/>
</dbReference>
<evidence type="ECO:0000313" key="3">
    <source>
        <dbReference type="Proteomes" id="UP000245708"/>
    </source>
</evidence>
<dbReference type="AlphaFoldDB" id="A0A316G4D1"/>
<feature type="chain" id="PRO_5016373312" description="Outer membrane protein" evidence="1">
    <location>
        <begin position="30"/>
        <end position="248"/>
    </location>
</feature>